<sequence>MPSPFLETFWQYSLAIIPWFLIGSLIAYFLELRLHKQALSKHLQTLRLRNILSAQALGMISPLSVMSALPVAGEFIDLGANATLLLTFLVAERSYDLQSLFILSSLFGVRFAVLNMLAIFLSLTAASLVLSLHPITFTQKRDGKASGFWTRQLRTFLVVLVGIGVGALLHTLVPPQVFQHYAHTTFGGILSGTLFGFVLYFGTILGNYPVAKAFSDLGMSSAGVFAFLTVSPVFNLVIIFLFTSVIKARIILKMFAVYAVTALLLSFLFPAFL</sequence>
<keyword evidence="6 7" id="KW-0472">Membrane</keyword>
<dbReference type="EMBL" id="MHCI01000005">
    <property type="protein sequence ID" value="OGY17174.1"/>
    <property type="molecule type" value="Genomic_DNA"/>
</dbReference>
<evidence type="ECO:0000256" key="6">
    <source>
        <dbReference type="ARBA" id="ARBA00023136"/>
    </source>
</evidence>
<comment type="similarity">
    <text evidence="2">Belongs to the UPF0718 family.</text>
</comment>
<evidence type="ECO:0000256" key="4">
    <source>
        <dbReference type="ARBA" id="ARBA00022692"/>
    </source>
</evidence>
<protein>
    <recommendedName>
        <fullName evidence="10">Permease</fullName>
    </recommendedName>
</protein>
<dbReference type="InterPro" id="IPR005524">
    <property type="entry name" value="DUF318"/>
</dbReference>
<reference evidence="8 9" key="1">
    <citation type="journal article" date="2016" name="Nat. Commun.">
        <title>Thousands of microbial genomes shed light on interconnected biogeochemical processes in an aquifer system.</title>
        <authorList>
            <person name="Anantharaman K."/>
            <person name="Brown C.T."/>
            <person name="Hug L.A."/>
            <person name="Sharon I."/>
            <person name="Castelle C.J."/>
            <person name="Probst A.J."/>
            <person name="Thomas B.C."/>
            <person name="Singh A."/>
            <person name="Wilkins M.J."/>
            <person name="Karaoz U."/>
            <person name="Brodie E.L."/>
            <person name="Williams K.H."/>
            <person name="Hubbard S.S."/>
            <person name="Banfield J.F."/>
        </authorList>
    </citation>
    <scope>NUCLEOTIDE SEQUENCE [LARGE SCALE GENOMIC DNA]</scope>
</reference>
<dbReference type="PANTHER" id="PTHR34184">
    <property type="entry name" value="UPF0718 PROTEIN YCGR"/>
    <property type="match status" value="1"/>
</dbReference>
<keyword evidence="3" id="KW-1003">Cell membrane</keyword>
<dbReference type="PANTHER" id="PTHR34184:SF4">
    <property type="entry name" value="UPF0718 PROTEIN YCGR"/>
    <property type="match status" value="1"/>
</dbReference>
<evidence type="ECO:0000313" key="8">
    <source>
        <dbReference type="EMBL" id="OGY17174.1"/>
    </source>
</evidence>
<proteinExistence type="inferred from homology"/>
<keyword evidence="4 7" id="KW-0812">Transmembrane</keyword>
<dbReference type="GO" id="GO:0005886">
    <property type="term" value="C:plasma membrane"/>
    <property type="evidence" value="ECO:0007669"/>
    <property type="project" value="UniProtKB-SubCell"/>
</dbReference>
<evidence type="ECO:0000256" key="3">
    <source>
        <dbReference type="ARBA" id="ARBA00022475"/>
    </source>
</evidence>
<evidence type="ECO:0000256" key="5">
    <source>
        <dbReference type="ARBA" id="ARBA00022989"/>
    </source>
</evidence>
<evidence type="ECO:0000313" key="9">
    <source>
        <dbReference type="Proteomes" id="UP000179069"/>
    </source>
</evidence>
<dbReference type="Proteomes" id="UP000179069">
    <property type="component" value="Unassembled WGS sequence"/>
</dbReference>
<name>A0A1G1VPA3_9BACT</name>
<feature type="transmembrane region" description="Helical" evidence="7">
    <location>
        <begin position="153"/>
        <end position="173"/>
    </location>
</feature>
<evidence type="ECO:0000256" key="7">
    <source>
        <dbReference type="SAM" id="Phobius"/>
    </source>
</evidence>
<feature type="transmembrane region" description="Helical" evidence="7">
    <location>
        <begin position="185"/>
        <end position="210"/>
    </location>
</feature>
<keyword evidence="5 7" id="KW-1133">Transmembrane helix</keyword>
<feature type="transmembrane region" description="Helical" evidence="7">
    <location>
        <begin position="12"/>
        <end position="30"/>
    </location>
</feature>
<feature type="transmembrane region" description="Helical" evidence="7">
    <location>
        <begin position="222"/>
        <end position="243"/>
    </location>
</feature>
<dbReference type="InterPro" id="IPR052923">
    <property type="entry name" value="UPF0718"/>
</dbReference>
<gene>
    <name evidence="8" type="ORF">A2785_04115</name>
</gene>
<feature type="transmembrane region" description="Helical" evidence="7">
    <location>
        <begin position="112"/>
        <end position="133"/>
    </location>
</feature>
<evidence type="ECO:0008006" key="10">
    <source>
        <dbReference type="Google" id="ProtNLM"/>
    </source>
</evidence>
<accession>A0A1G1VPA3</accession>
<comment type="subcellular location">
    <subcellularLocation>
        <location evidence="1">Cell membrane</location>
        <topology evidence="1">Multi-pass membrane protein</topology>
    </subcellularLocation>
</comment>
<dbReference type="AlphaFoldDB" id="A0A1G1VPA3"/>
<organism evidence="8 9">
    <name type="scientific">Candidatus Chisholmbacteria bacterium RIFCSPHIGHO2_01_FULL_49_18</name>
    <dbReference type="NCBI Taxonomy" id="1797590"/>
    <lineage>
        <taxon>Bacteria</taxon>
        <taxon>Candidatus Chisholmiibacteriota</taxon>
    </lineage>
</organism>
<feature type="transmembrane region" description="Helical" evidence="7">
    <location>
        <begin position="51"/>
        <end position="69"/>
    </location>
</feature>
<evidence type="ECO:0000256" key="2">
    <source>
        <dbReference type="ARBA" id="ARBA00006386"/>
    </source>
</evidence>
<feature type="transmembrane region" description="Helical" evidence="7">
    <location>
        <begin position="255"/>
        <end position="272"/>
    </location>
</feature>
<comment type="caution">
    <text evidence="8">The sequence shown here is derived from an EMBL/GenBank/DDBJ whole genome shotgun (WGS) entry which is preliminary data.</text>
</comment>
<dbReference type="Pfam" id="PF03773">
    <property type="entry name" value="ArsP_1"/>
    <property type="match status" value="2"/>
</dbReference>
<evidence type="ECO:0000256" key="1">
    <source>
        <dbReference type="ARBA" id="ARBA00004651"/>
    </source>
</evidence>